<sequence length="237" mass="25175">MNELASQYANPAAKTYFFVTTGTTNVANYATQKSVFAVAPSPTAASTEFQAAMPFYQWLVNNPGAANPLAPMSYRYGFGVTPWVKPGNSASINTLLTAYCNLILTGAEGGISTASLFRGTTMDGSQASWWYGVDWFQIQVKQALAAAIINGSNQNPPLLYDQNGINSLQAVAQTVADNAVTFGCALSVTVTSIPFATYTTQNPNDYKAGVYNGFSATVVGQNGFLTITFNIDAVQFA</sequence>
<reference evidence="2" key="1">
    <citation type="journal article" date="2010" name="Nat. Biotechnol.">
        <title>Draft genome sequence of the oilseed species Ricinus communis.</title>
        <authorList>
            <person name="Chan A.P."/>
            <person name="Crabtree J."/>
            <person name="Zhao Q."/>
            <person name="Lorenzi H."/>
            <person name="Orvis J."/>
            <person name="Puiu D."/>
            <person name="Melake-Berhan A."/>
            <person name="Jones K.M."/>
            <person name="Redman J."/>
            <person name="Chen G."/>
            <person name="Cahoon E.B."/>
            <person name="Gedil M."/>
            <person name="Stanke M."/>
            <person name="Haas B.J."/>
            <person name="Wortman J.R."/>
            <person name="Fraser-Liggett C.M."/>
            <person name="Ravel J."/>
            <person name="Rabinowicz P.D."/>
        </authorList>
    </citation>
    <scope>NUCLEOTIDE SEQUENCE [LARGE SCALE GENOMIC DNA]</scope>
    <source>
        <strain evidence="2">cv. Hale</strain>
    </source>
</reference>
<accession>B9TLW3</accession>
<evidence type="ECO:0000313" key="1">
    <source>
        <dbReference type="EMBL" id="EEF23151.1"/>
    </source>
</evidence>
<proteinExistence type="predicted"/>
<gene>
    <name evidence="1" type="ORF">RCOM_1996520</name>
</gene>
<keyword evidence="2" id="KW-1185">Reference proteome</keyword>
<dbReference type="EMBL" id="EQ987510">
    <property type="protein sequence ID" value="EEF23151.1"/>
    <property type="molecule type" value="Genomic_DNA"/>
</dbReference>
<dbReference type="AlphaFoldDB" id="B9TLW3"/>
<dbReference type="InParanoid" id="B9TLW3"/>
<dbReference type="Proteomes" id="UP000008311">
    <property type="component" value="Unassembled WGS sequence"/>
</dbReference>
<evidence type="ECO:0000313" key="2">
    <source>
        <dbReference type="Proteomes" id="UP000008311"/>
    </source>
</evidence>
<name>B9TLW3_RICCO</name>
<protein>
    <submittedName>
        <fullName evidence="1">Uncharacterized protein</fullName>
    </submittedName>
</protein>
<organism evidence="1 2">
    <name type="scientific">Ricinus communis</name>
    <name type="common">Castor bean</name>
    <dbReference type="NCBI Taxonomy" id="3988"/>
    <lineage>
        <taxon>Eukaryota</taxon>
        <taxon>Viridiplantae</taxon>
        <taxon>Streptophyta</taxon>
        <taxon>Embryophyta</taxon>
        <taxon>Tracheophyta</taxon>
        <taxon>Spermatophyta</taxon>
        <taxon>Magnoliopsida</taxon>
        <taxon>eudicotyledons</taxon>
        <taxon>Gunneridae</taxon>
        <taxon>Pentapetalae</taxon>
        <taxon>rosids</taxon>
        <taxon>fabids</taxon>
        <taxon>Malpighiales</taxon>
        <taxon>Euphorbiaceae</taxon>
        <taxon>Acalyphoideae</taxon>
        <taxon>Acalypheae</taxon>
        <taxon>Ricinus</taxon>
    </lineage>
</organism>